<evidence type="ECO:0000313" key="8">
    <source>
        <dbReference type="Proteomes" id="UP000199337"/>
    </source>
</evidence>
<dbReference type="CDD" id="cd06261">
    <property type="entry name" value="TM_PBP2"/>
    <property type="match status" value="1"/>
</dbReference>
<comment type="similarity">
    <text evidence="5">Belongs to the binding-protein-dependent transport system permease family.</text>
</comment>
<sequence>MIMDTLIKGLTHTLYLVLTGDPEVFQITLFTLRVTGTATLISVLIGVPIGLFLAFRVFRGRYLAVSMVNLGMGLPPVVVGLFVSLMLWRSGPLGFLNLQYTPTAVVIAQAIIASPIVTGFTMAAVGQLNPKIRLQILALGASRSQLLWLILKEARLGLLAAVIAGFGGVVSEVGAAMMVGGNIPGLTRTLTTATVMEVSKGNFDISVALSVILLLLAYVITFSLTVLQQKGRY</sequence>
<keyword evidence="4 5" id="KW-0472">Membrane</keyword>
<dbReference type="InterPro" id="IPR049783">
    <property type="entry name" value="ABC_perm_TupB-like"/>
</dbReference>
<feature type="transmembrane region" description="Helical" evidence="5">
    <location>
        <begin position="62"/>
        <end position="88"/>
    </location>
</feature>
<dbReference type="InterPro" id="IPR000515">
    <property type="entry name" value="MetI-like"/>
</dbReference>
<dbReference type="AlphaFoldDB" id="A0A1I2XJF2"/>
<feature type="transmembrane region" description="Helical" evidence="5">
    <location>
        <begin position="205"/>
        <end position="227"/>
    </location>
</feature>
<dbReference type="GO" id="GO:0005886">
    <property type="term" value="C:plasma membrane"/>
    <property type="evidence" value="ECO:0007669"/>
    <property type="project" value="UniProtKB-SubCell"/>
</dbReference>
<dbReference type="GO" id="GO:0055085">
    <property type="term" value="P:transmembrane transport"/>
    <property type="evidence" value="ECO:0007669"/>
    <property type="project" value="InterPro"/>
</dbReference>
<keyword evidence="2 5" id="KW-0812">Transmembrane</keyword>
<feature type="transmembrane region" description="Helical" evidence="5">
    <location>
        <begin position="34"/>
        <end position="55"/>
    </location>
</feature>
<keyword evidence="5" id="KW-0813">Transport</keyword>
<protein>
    <submittedName>
        <fullName evidence="7">Tungstate transport system permease protein</fullName>
    </submittedName>
</protein>
<dbReference type="Proteomes" id="UP000199337">
    <property type="component" value="Unassembled WGS sequence"/>
</dbReference>
<dbReference type="STRING" id="341036.SAMN05660649_04002"/>
<keyword evidence="8" id="KW-1185">Reference proteome</keyword>
<dbReference type="EMBL" id="FOOX01000017">
    <property type="protein sequence ID" value="SFH13207.1"/>
    <property type="molecule type" value="Genomic_DNA"/>
</dbReference>
<evidence type="ECO:0000256" key="5">
    <source>
        <dbReference type="RuleBase" id="RU363032"/>
    </source>
</evidence>
<dbReference type="InterPro" id="IPR035906">
    <property type="entry name" value="MetI-like_sf"/>
</dbReference>
<organism evidence="7 8">
    <name type="scientific">Desulfotruncus arcticus DSM 17038</name>
    <dbReference type="NCBI Taxonomy" id="1121424"/>
    <lineage>
        <taxon>Bacteria</taxon>
        <taxon>Bacillati</taxon>
        <taxon>Bacillota</taxon>
        <taxon>Clostridia</taxon>
        <taxon>Eubacteriales</taxon>
        <taxon>Desulfallaceae</taxon>
        <taxon>Desulfotruncus</taxon>
    </lineage>
</organism>
<feature type="domain" description="ABC transmembrane type-1" evidence="6">
    <location>
        <begin position="28"/>
        <end position="224"/>
    </location>
</feature>
<evidence type="ECO:0000256" key="3">
    <source>
        <dbReference type="ARBA" id="ARBA00022989"/>
    </source>
</evidence>
<reference evidence="8" key="1">
    <citation type="submission" date="2016-10" db="EMBL/GenBank/DDBJ databases">
        <authorList>
            <person name="Varghese N."/>
            <person name="Submissions S."/>
        </authorList>
    </citation>
    <scope>NUCLEOTIDE SEQUENCE [LARGE SCALE GENOMIC DNA]</scope>
    <source>
        <strain evidence="8">DSM 17038</strain>
    </source>
</reference>
<evidence type="ECO:0000259" key="6">
    <source>
        <dbReference type="PROSITE" id="PS50928"/>
    </source>
</evidence>
<dbReference type="PANTHER" id="PTHR43632:SF1">
    <property type="entry name" value="PERMEASE COMPONENT OF TUNGSTATE ABC TRANSPORTER"/>
    <property type="match status" value="1"/>
</dbReference>
<name>A0A1I2XJF2_9FIRM</name>
<feature type="transmembrane region" description="Helical" evidence="5">
    <location>
        <begin position="146"/>
        <end position="170"/>
    </location>
</feature>
<dbReference type="PANTHER" id="PTHR43632">
    <property type="entry name" value="PERMEASE COMPONENT OF TUNGSTATE ABC TRANSPORTER"/>
    <property type="match status" value="1"/>
</dbReference>
<accession>A0A1I2XJF2</accession>
<comment type="subcellular location">
    <subcellularLocation>
        <location evidence="5">Cell membrane</location>
        <topology evidence="5">Multi-pass membrane protein</topology>
    </subcellularLocation>
    <subcellularLocation>
        <location evidence="1">Membrane</location>
        <topology evidence="1">Multi-pass membrane protein</topology>
    </subcellularLocation>
</comment>
<feature type="transmembrane region" description="Helical" evidence="5">
    <location>
        <begin position="100"/>
        <end position="125"/>
    </location>
</feature>
<keyword evidence="3 5" id="KW-1133">Transmembrane helix</keyword>
<evidence type="ECO:0000256" key="1">
    <source>
        <dbReference type="ARBA" id="ARBA00004141"/>
    </source>
</evidence>
<evidence type="ECO:0000256" key="2">
    <source>
        <dbReference type="ARBA" id="ARBA00022692"/>
    </source>
</evidence>
<dbReference type="NCBIfam" id="NF038017">
    <property type="entry name" value="ABC_perm1"/>
    <property type="match status" value="1"/>
</dbReference>
<dbReference type="Gene3D" id="1.10.3720.10">
    <property type="entry name" value="MetI-like"/>
    <property type="match status" value="1"/>
</dbReference>
<evidence type="ECO:0000256" key="4">
    <source>
        <dbReference type="ARBA" id="ARBA00023136"/>
    </source>
</evidence>
<proteinExistence type="inferred from homology"/>
<dbReference type="Pfam" id="PF00528">
    <property type="entry name" value="BPD_transp_1"/>
    <property type="match status" value="1"/>
</dbReference>
<gene>
    <name evidence="7" type="ORF">SAMN05660649_04002</name>
</gene>
<dbReference type="SUPFAM" id="SSF161098">
    <property type="entry name" value="MetI-like"/>
    <property type="match status" value="1"/>
</dbReference>
<evidence type="ECO:0000313" key="7">
    <source>
        <dbReference type="EMBL" id="SFH13207.1"/>
    </source>
</evidence>
<dbReference type="PROSITE" id="PS50928">
    <property type="entry name" value="ABC_TM1"/>
    <property type="match status" value="1"/>
</dbReference>